<dbReference type="Pfam" id="PF25597">
    <property type="entry name" value="SH3_retrovirus"/>
    <property type="match status" value="1"/>
</dbReference>
<evidence type="ECO:0000313" key="2">
    <source>
        <dbReference type="EMBL" id="RDX60625.1"/>
    </source>
</evidence>
<reference evidence="2" key="1">
    <citation type="submission" date="2018-05" db="EMBL/GenBank/DDBJ databases">
        <title>Draft genome of Mucuna pruriens seed.</title>
        <authorList>
            <person name="Nnadi N.E."/>
            <person name="Vos R."/>
            <person name="Hasami M.H."/>
            <person name="Devisetty U.K."/>
            <person name="Aguiy J.C."/>
        </authorList>
    </citation>
    <scope>NUCLEOTIDE SEQUENCE [LARGE SCALE GENOMIC DNA]</scope>
    <source>
        <strain evidence="2">JCA_2017</strain>
    </source>
</reference>
<sequence>MYAHVPYQLEKKLNDKGEMCLFIEYNTNSKAYKLYNLKMKKVITSQKVRFDEKGMVIGVKWVYKTKYNPNGEIDHYKARF</sequence>
<dbReference type="AlphaFoldDB" id="A0A371E3M2"/>
<accession>A0A371E3M2</accession>
<keyword evidence="3" id="KW-1185">Reference proteome</keyword>
<evidence type="ECO:0000259" key="1">
    <source>
        <dbReference type="Pfam" id="PF25597"/>
    </source>
</evidence>
<name>A0A371E3M2_MUCPR</name>
<dbReference type="Proteomes" id="UP000257109">
    <property type="component" value="Unassembled WGS sequence"/>
</dbReference>
<evidence type="ECO:0000313" key="3">
    <source>
        <dbReference type="Proteomes" id="UP000257109"/>
    </source>
</evidence>
<organism evidence="2 3">
    <name type="scientific">Mucuna pruriens</name>
    <name type="common">Velvet bean</name>
    <name type="synonym">Dolichos pruriens</name>
    <dbReference type="NCBI Taxonomy" id="157652"/>
    <lineage>
        <taxon>Eukaryota</taxon>
        <taxon>Viridiplantae</taxon>
        <taxon>Streptophyta</taxon>
        <taxon>Embryophyta</taxon>
        <taxon>Tracheophyta</taxon>
        <taxon>Spermatophyta</taxon>
        <taxon>Magnoliopsida</taxon>
        <taxon>eudicotyledons</taxon>
        <taxon>Gunneridae</taxon>
        <taxon>Pentapetalae</taxon>
        <taxon>rosids</taxon>
        <taxon>fabids</taxon>
        <taxon>Fabales</taxon>
        <taxon>Fabaceae</taxon>
        <taxon>Papilionoideae</taxon>
        <taxon>50 kb inversion clade</taxon>
        <taxon>NPAAA clade</taxon>
        <taxon>indigoferoid/millettioid clade</taxon>
        <taxon>Phaseoleae</taxon>
        <taxon>Mucuna</taxon>
    </lineage>
</organism>
<proteinExistence type="predicted"/>
<dbReference type="EMBL" id="QJKJ01016713">
    <property type="protein sequence ID" value="RDX60625.1"/>
    <property type="molecule type" value="Genomic_DNA"/>
</dbReference>
<protein>
    <recommendedName>
        <fullName evidence="1">Retroviral polymerase SH3-like domain-containing protein</fullName>
    </recommendedName>
</protein>
<feature type="domain" description="Retroviral polymerase SH3-like" evidence="1">
    <location>
        <begin position="2"/>
        <end position="53"/>
    </location>
</feature>
<dbReference type="InterPro" id="IPR057670">
    <property type="entry name" value="SH3_retrovirus"/>
</dbReference>
<gene>
    <name evidence="2" type="ORF">CR513_61216</name>
</gene>
<feature type="non-terminal residue" evidence="2">
    <location>
        <position position="1"/>
    </location>
</feature>
<comment type="caution">
    <text evidence="2">The sequence shown here is derived from an EMBL/GenBank/DDBJ whole genome shotgun (WGS) entry which is preliminary data.</text>
</comment>